<dbReference type="PANTHER" id="PTHR46184">
    <property type="entry name" value="UNCONVENTIONAL MYOSIN-IXB-LIKE PROTEIN"/>
    <property type="match status" value="1"/>
</dbReference>
<dbReference type="GO" id="GO:0030027">
    <property type="term" value="C:lamellipodium"/>
    <property type="evidence" value="ECO:0007669"/>
    <property type="project" value="TreeGrafter"/>
</dbReference>
<protein>
    <submittedName>
        <fullName evidence="5">Unconventional myosin-ixb isoform x1</fullName>
    </submittedName>
</protein>
<evidence type="ECO:0000256" key="1">
    <source>
        <dbReference type="ARBA" id="ARBA00004496"/>
    </source>
</evidence>
<name>A0A2I0T567_LIMLA</name>
<dbReference type="GO" id="GO:0000146">
    <property type="term" value="F:microfilament motor activity"/>
    <property type="evidence" value="ECO:0007669"/>
    <property type="project" value="InterPro"/>
</dbReference>
<dbReference type="GO" id="GO:0035556">
    <property type="term" value="P:intracellular signal transduction"/>
    <property type="evidence" value="ECO:0007669"/>
    <property type="project" value="InterPro"/>
</dbReference>
<dbReference type="Proteomes" id="UP000233556">
    <property type="component" value="Unassembled WGS sequence"/>
</dbReference>
<reference evidence="6" key="1">
    <citation type="submission" date="2017-11" db="EMBL/GenBank/DDBJ databases">
        <authorList>
            <person name="Lima N.C."/>
            <person name="Parody-Merino A.M."/>
            <person name="Battley P.F."/>
            <person name="Fidler A.E."/>
            <person name="Prosdocimi F."/>
        </authorList>
    </citation>
    <scope>NUCLEOTIDE SEQUENCE [LARGE SCALE GENOMIC DNA]</scope>
</reference>
<dbReference type="GO" id="GO:0005096">
    <property type="term" value="F:GTPase activator activity"/>
    <property type="evidence" value="ECO:0007669"/>
    <property type="project" value="InterPro"/>
</dbReference>
<keyword evidence="3" id="KW-0505">Motor protein</keyword>
<dbReference type="EMBL" id="KZ518724">
    <property type="protein sequence ID" value="PKU28944.1"/>
    <property type="molecule type" value="Genomic_DNA"/>
</dbReference>
<dbReference type="PANTHER" id="PTHR46184:SF2">
    <property type="entry name" value="UNCONVENTIONAL MYOSIN-IXB"/>
    <property type="match status" value="1"/>
</dbReference>
<evidence type="ECO:0000259" key="4">
    <source>
        <dbReference type="PROSITE" id="PS51456"/>
    </source>
</evidence>
<evidence type="ECO:0000256" key="3">
    <source>
        <dbReference type="PROSITE-ProRule" id="PRU00782"/>
    </source>
</evidence>
<proteinExistence type="inferred from homology"/>
<dbReference type="Pfam" id="PF00063">
    <property type="entry name" value="Myosin_head"/>
    <property type="match status" value="1"/>
</dbReference>
<evidence type="ECO:0000313" key="6">
    <source>
        <dbReference type="Proteomes" id="UP000233556"/>
    </source>
</evidence>
<gene>
    <name evidence="5" type="ORF">llap_20752</name>
</gene>
<dbReference type="GO" id="GO:0005737">
    <property type="term" value="C:cytoplasm"/>
    <property type="evidence" value="ECO:0007669"/>
    <property type="project" value="UniProtKB-SubCell"/>
</dbReference>
<dbReference type="GO" id="GO:0005524">
    <property type="term" value="F:ATP binding"/>
    <property type="evidence" value="ECO:0007669"/>
    <property type="project" value="InterPro"/>
</dbReference>
<dbReference type="PROSITE" id="PS51456">
    <property type="entry name" value="MYOSIN_MOTOR"/>
    <property type="match status" value="1"/>
</dbReference>
<feature type="domain" description="Myosin motor" evidence="4">
    <location>
        <begin position="1"/>
        <end position="47"/>
    </location>
</feature>
<dbReference type="AlphaFoldDB" id="A0A2I0T567"/>
<comment type="subcellular location">
    <subcellularLocation>
        <location evidence="1">Cytoplasm</location>
    </subcellularLocation>
</comment>
<evidence type="ECO:0000313" key="5">
    <source>
        <dbReference type="EMBL" id="PKU28944.1"/>
    </source>
</evidence>
<keyword evidence="3" id="KW-0009">Actin-binding</keyword>
<sequence>MCLSIGVLDIFGFEDFETNSFEQFCINYANEQLQYYFNQHIFKLEQDFREKNMDYMRPDIVALLRSSDSAFVRELIGMDPIAVFRWAVLRAAIQAMAVFAEAGRQRAQKTAGVVRQGPRVPLGELQRSNTPVEKVYR</sequence>
<dbReference type="GO" id="GO:0072673">
    <property type="term" value="P:lamellipodium morphogenesis"/>
    <property type="evidence" value="ECO:0007669"/>
    <property type="project" value="TreeGrafter"/>
</dbReference>
<dbReference type="InterPro" id="IPR027417">
    <property type="entry name" value="P-loop_NTPase"/>
</dbReference>
<keyword evidence="6" id="KW-1185">Reference proteome</keyword>
<comment type="similarity">
    <text evidence="3">Belongs to the TRAFAC class myosin-kinesin ATPase superfamily. Myosin family.</text>
</comment>
<dbReference type="OrthoDB" id="312459at2759"/>
<dbReference type="InterPro" id="IPR001609">
    <property type="entry name" value="Myosin_head_motor_dom-like"/>
</dbReference>
<dbReference type="Gene3D" id="1.20.58.530">
    <property type="match status" value="1"/>
</dbReference>
<keyword evidence="2" id="KW-0963">Cytoplasm</keyword>
<comment type="caution">
    <text evidence="3">Lacks conserved residue(s) required for the propagation of feature annotation.</text>
</comment>
<dbReference type="GO" id="GO:0051015">
    <property type="term" value="F:actin filament binding"/>
    <property type="evidence" value="ECO:0007669"/>
    <property type="project" value="TreeGrafter"/>
</dbReference>
<dbReference type="GO" id="GO:0001726">
    <property type="term" value="C:ruffle"/>
    <property type="evidence" value="ECO:0007669"/>
    <property type="project" value="TreeGrafter"/>
</dbReference>
<dbReference type="GO" id="GO:0030048">
    <property type="term" value="P:actin filament-based movement"/>
    <property type="evidence" value="ECO:0007669"/>
    <property type="project" value="TreeGrafter"/>
</dbReference>
<accession>A0A2I0T567</accession>
<organism evidence="5 6">
    <name type="scientific">Limosa lapponica baueri</name>
    <dbReference type="NCBI Taxonomy" id="1758121"/>
    <lineage>
        <taxon>Eukaryota</taxon>
        <taxon>Metazoa</taxon>
        <taxon>Chordata</taxon>
        <taxon>Craniata</taxon>
        <taxon>Vertebrata</taxon>
        <taxon>Euteleostomi</taxon>
        <taxon>Archelosauria</taxon>
        <taxon>Archosauria</taxon>
        <taxon>Dinosauria</taxon>
        <taxon>Saurischia</taxon>
        <taxon>Theropoda</taxon>
        <taxon>Coelurosauria</taxon>
        <taxon>Aves</taxon>
        <taxon>Neognathae</taxon>
        <taxon>Neoaves</taxon>
        <taxon>Charadriiformes</taxon>
        <taxon>Scolopacidae</taxon>
        <taxon>Limosa</taxon>
    </lineage>
</organism>
<dbReference type="GO" id="GO:0016887">
    <property type="term" value="F:ATP hydrolysis activity"/>
    <property type="evidence" value="ECO:0007669"/>
    <property type="project" value="TreeGrafter"/>
</dbReference>
<dbReference type="GO" id="GO:0005884">
    <property type="term" value="C:actin filament"/>
    <property type="evidence" value="ECO:0007669"/>
    <property type="project" value="TreeGrafter"/>
</dbReference>
<dbReference type="SUPFAM" id="SSF52540">
    <property type="entry name" value="P-loop containing nucleoside triphosphate hydrolases"/>
    <property type="match status" value="1"/>
</dbReference>
<keyword evidence="3" id="KW-0518">Myosin</keyword>
<evidence type="ECO:0000256" key="2">
    <source>
        <dbReference type="ARBA" id="ARBA00022490"/>
    </source>
</evidence>
<reference evidence="6" key="2">
    <citation type="submission" date="2017-12" db="EMBL/GenBank/DDBJ databases">
        <title>Genome sequence of the Bar-tailed Godwit (Limosa lapponica baueri).</title>
        <authorList>
            <person name="Lima N.C.B."/>
            <person name="Parody-Merino A.M."/>
            <person name="Battley P.F."/>
            <person name="Fidler A.E."/>
            <person name="Prosdocimi F."/>
        </authorList>
    </citation>
    <scope>NUCLEOTIDE SEQUENCE [LARGE SCALE GENOMIC DNA]</scope>
</reference>
<dbReference type="InterPro" id="IPR046987">
    <property type="entry name" value="Myo9"/>
</dbReference>
<dbReference type="GO" id="GO:0016459">
    <property type="term" value="C:myosin complex"/>
    <property type="evidence" value="ECO:0007669"/>
    <property type="project" value="UniProtKB-KW"/>
</dbReference>